<protein>
    <submittedName>
        <fullName evidence="2">Uncharacterized protein</fullName>
    </submittedName>
</protein>
<feature type="compositionally biased region" description="Polar residues" evidence="1">
    <location>
        <begin position="37"/>
        <end position="54"/>
    </location>
</feature>
<dbReference type="Proteomes" id="UP000035763">
    <property type="component" value="Unassembled WGS sequence"/>
</dbReference>
<feature type="region of interest" description="Disordered" evidence="1">
    <location>
        <begin position="152"/>
        <end position="171"/>
    </location>
</feature>
<keyword evidence="3" id="KW-1185">Reference proteome</keyword>
<evidence type="ECO:0000313" key="2">
    <source>
        <dbReference type="EMBL" id="CCH74827.1"/>
    </source>
</evidence>
<name>W6K027_9MICO</name>
<feature type="compositionally biased region" description="Low complexity" evidence="1">
    <location>
        <begin position="55"/>
        <end position="67"/>
    </location>
</feature>
<evidence type="ECO:0000313" key="3">
    <source>
        <dbReference type="Proteomes" id="UP000035763"/>
    </source>
</evidence>
<evidence type="ECO:0000256" key="1">
    <source>
        <dbReference type="SAM" id="MobiDB-lite"/>
    </source>
</evidence>
<proteinExistence type="predicted"/>
<dbReference type="EMBL" id="CAJA01000427">
    <property type="protein sequence ID" value="CCH74827.1"/>
    <property type="molecule type" value="Genomic_DNA"/>
</dbReference>
<reference evidence="2 3" key="1">
    <citation type="journal article" date="2013" name="ISME J.">
        <title>A metabolic model for members of the genus Tetrasphaera involved in enhanced biological phosphorus removal.</title>
        <authorList>
            <person name="Kristiansen R."/>
            <person name="Nguyen H.T.T."/>
            <person name="Saunders A.M."/>
            <person name="Nielsen J.L."/>
            <person name="Wimmer R."/>
            <person name="Le V.Q."/>
            <person name="McIlroy S.J."/>
            <person name="Petrovski S."/>
            <person name="Seviour R.J."/>
            <person name="Calteau A."/>
            <person name="Nielsen K.L."/>
            <person name="Nielsen P.H."/>
        </authorList>
    </citation>
    <scope>NUCLEOTIDE SEQUENCE [LARGE SCALE GENOMIC DNA]</scope>
    <source>
        <strain evidence="2 3">Ben110</strain>
    </source>
</reference>
<dbReference type="AlphaFoldDB" id="W6K027"/>
<comment type="caution">
    <text evidence="2">The sequence shown here is derived from an EMBL/GenBank/DDBJ whole genome shotgun (WGS) entry which is preliminary data.</text>
</comment>
<sequence length="213" mass="22655">MSLQQIVKGHIQCGGEGVQIGVHESLQSSSCFATPSLGTLTPESHTPHQSPWNQSSSAARSGASSAPLLARRPTRMGWHSQRANTAIPAHPAIRVRDVLSAASGAGVVDACEVLLCCSALPSRSAVLIGASPFVGSDDVRVLESLPGREVRPDHNFSSARGKRLASRLPVERSEDLPRRLSTITETRNTALCPALRPRHHWQLTQGRLPSSGG</sequence>
<accession>W6K027</accession>
<organism evidence="2 3">
    <name type="scientific">Nostocoides australiense Ben110</name>
    <dbReference type="NCBI Taxonomy" id="1193182"/>
    <lineage>
        <taxon>Bacteria</taxon>
        <taxon>Bacillati</taxon>
        <taxon>Actinomycetota</taxon>
        <taxon>Actinomycetes</taxon>
        <taxon>Micrococcales</taxon>
        <taxon>Intrasporangiaceae</taxon>
        <taxon>Nostocoides</taxon>
    </lineage>
</organism>
<feature type="region of interest" description="Disordered" evidence="1">
    <location>
        <begin position="37"/>
        <end position="67"/>
    </location>
</feature>
<gene>
    <name evidence="2" type="ORF">BN11_4830002</name>
</gene>